<dbReference type="InterPro" id="IPR003593">
    <property type="entry name" value="AAA+_ATPase"/>
</dbReference>
<keyword evidence="12" id="KW-0804">Transcription</keyword>
<keyword evidence="6" id="KW-0547">Nucleotide-binding</keyword>
<dbReference type="AlphaFoldDB" id="A0A160TZY4"/>
<evidence type="ECO:0000256" key="13">
    <source>
        <dbReference type="ARBA" id="ARBA00023231"/>
    </source>
</evidence>
<evidence type="ECO:0000256" key="5">
    <source>
        <dbReference type="ARBA" id="ARBA00022553"/>
    </source>
</evidence>
<evidence type="ECO:0000256" key="2">
    <source>
        <dbReference type="ARBA" id="ARBA00019059"/>
    </source>
</evidence>
<dbReference type="PROSITE" id="PS50045">
    <property type="entry name" value="SIGMA54_INTERACT_4"/>
    <property type="match status" value="1"/>
</dbReference>
<keyword evidence="4" id="KW-0678">Repressor</keyword>
<dbReference type="InterPro" id="IPR025662">
    <property type="entry name" value="Sigma_54_int_dom_ATP-bd_1"/>
</dbReference>
<keyword evidence="3" id="KW-0963">Cytoplasm</keyword>
<feature type="domain" description="Response regulatory" evidence="17">
    <location>
        <begin position="30"/>
        <end position="146"/>
    </location>
</feature>
<dbReference type="PROSITE" id="PS00688">
    <property type="entry name" value="SIGMA54_INTERACT_3"/>
    <property type="match status" value="1"/>
</dbReference>
<dbReference type="GO" id="GO:0000160">
    <property type="term" value="P:phosphorelay signal transduction system"/>
    <property type="evidence" value="ECO:0007669"/>
    <property type="project" value="UniProtKB-KW"/>
</dbReference>
<dbReference type="InterPro" id="IPR027417">
    <property type="entry name" value="P-loop_NTPase"/>
</dbReference>
<dbReference type="PROSITE" id="PS50110">
    <property type="entry name" value="RESPONSE_REGULATORY"/>
    <property type="match status" value="1"/>
</dbReference>
<dbReference type="SMART" id="SM00382">
    <property type="entry name" value="AAA"/>
    <property type="match status" value="1"/>
</dbReference>
<gene>
    <name evidence="18" type="ORF">MGWOODY_Hyp1796</name>
</gene>
<dbReference type="SUPFAM" id="SSF46689">
    <property type="entry name" value="Homeodomain-like"/>
    <property type="match status" value="1"/>
</dbReference>
<dbReference type="Pfam" id="PF25601">
    <property type="entry name" value="AAA_lid_14"/>
    <property type="match status" value="1"/>
</dbReference>
<evidence type="ECO:0000256" key="15">
    <source>
        <dbReference type="ARBA" id="ARBA00031910"/>
    </source>
</evidence>
<dbReference type="FunFam" id="3.40.50.300:FF:000006">
    <property type="entry name" value="DNA-binding transcriptional regulator NtrC"/>
    <property type="match status" value="1"/>
</dbReference>
<dbReference type="EMBL" id="CZQD01000001">
    <property type="protein sequence ID" value="CUS55549.1"/>
    <property type="molecule type" value="Genomic_DNA"/>
</dbReference>
<dbReference type="InterPro" id="IPR011006">
    <property type="entry name" value="CheY-like_superfamily"/>
</dbReference>
<dbReference type="PANTHER" id="PTHR32071">
    <property type="entry name" value="TRANSCRIPTIONAL REGULATORY PROTEIN"/>
    <property type="match status" value="1"/>
</dbReference>
<sequence length="511" mass="56104">MFRFVSNIWFRERAIRRFLVEKVVIAMAKTVLVIDDDPTQRRLLQAAVEKAGFACRTAPDGEAGLALASDPKDGIDVVLLDLTMPGLSGMDTLERLSTKRADLPVIMLTATSGIDTIVQAMRRGAVDFIVKPANPERVVVSIRNALKLQSLSGEVKRLSRKSEGGMSFDDMIATAPPMRQVVRLAERAASSDIPVLILGESGVGKEVVARCIQGASDRAGKPFVTVNCGAIPENLVESILFGHEKGAFTGAVSKALGKFVEADGGTLFLDEVGELPLDAQVKLLRALQEGEVDAVGSRRPTKVDVRIISATNRDLSQQVAEGTFREDLFYRLNVYPVDMPSLRERRDDIPALVDHFVNRFNASEGAKVTGVADETMKMLYAFDWPGNVRQLENAVFRAVVLCDGDQLRPQDFPQISGQMPDVSNLPSSPFNKAPDIAEPVQSGENGPVAIQDEAGELRTLSDIERDILQYAIDFYEGHMSEVSRRLGIGRSTLYRKVREYDLDVRQEREAS</sequence>
<keyword evidence="5" id="KW-0597">Phosphoprotein</keyword>
<dbReference type="InterPro" id="IPR025943">
    <property type="entry name" value="Sigma_54_int_dom_ATP-bd_2"/>
</dbReference>
<keyword evidence="11" id="KW-0010">Activator</keyword>
<reference evidence="18" key="1">
    <citation type="submission" date="2015-10" db="EMBL/GenBank/DDBJ databases">
        <authorList>
            <person name="Gilbert D.G."/>
        </authorList>
    </citation>
    <scope>NUCLEOTIDE SEQUENCE</scope>
</reference>
<keyword evidence="8" id="KW-0902">Two-component regulatory system</keyword>
<evidence type="ECO:0000313" key="18">
    <source>
        <dbReference type="EMBL" id="CUS55549.1"/>
    </source>
</evidence>
<dbReference type="SUPFAM" id="SSF52172">
    <property type="entry name" value="CheY-like"/>
    <property type="match status" value="1"/>
</dbReference>
<evidence type="ECO:0000256" key="1">
    <source>
        <dbReference type="ARBA" id="ARBA00004496"/>
    </source>
</evidence>
<comment type="subcellular location">
    <subcellularLocation>
        <location evidence="1">Cytoplasm</location>
    </subcellularLocation>
</comment>
<organism evidence="18">
    <name type="scientific">hydrothermal vent metagenome</name>
    <dbReference type="NCBI Taxonomy" id="652676"/>
    <lineage>
        <taxon>unclassified sequences</taxon>
        <taxon>metagenomes</taxon>
        <taxon>ecological metagenomes</taxon>
    </lineage>
</organism>
<keyword evidence="9" id="KW-0805">Transcription regulation</keyword>
<dbReference type="GO" id="GO:0006355">
    <property type="term" value="P:regulation of DNA-templated transcription"/>
    <property type="evidence" value="ECO:0007669"/>
    <property type="project" value="InterPro"/>
</dbReference>
<dbReference type="Gene3D" id="1.10.8.60">
    <property type="match status" value="1"/>
</dbReference>
<accession>A0A160TZY4</accession>
<keyword evidence="10" id="KW-0238">DNA-binding</keyword>
<evidence type="ECO:0000256" key="4">
    <source>
        <dbReference type="ARBA" id="ARBA00022491"/>
    </source>
</evidence>
<dbReference type="PANTHER" id="PTHR32071:SF95">
    <property type="entry name" value="DNA-BINDING TRANSCRIPTIONAL REGULATOR NTRC"/>
    <property type="match status" value="1"/>
</dbReference>
<dbReference type="InterPro" id="IPR002197">
    <property type="entry name" value="HTH_Fis"/>
</dbReference>
<dbReference type="PROSITE" id="PS00675">
    <property type="entry name" value="SIGMA54_INTERACT_1"/>
    <property type="match status" value="1"/>
</dbReference>
<dbReference type="Pfam" id="PF02954">
    <property type="entry name" value="HTH_8"/>
    <property type="match status" value="1"/>
</dbReference>
<dbReference type="InterPro" id="IPR009057">
    <property type="entry name" value="Homeodomain-like_sf"/>
</dbReference>
<evidence type="ECO:0000256" key="12">
    <source>
        <dbReference type="ARBA" id="ARBA00023163"/>
    </source>
</evidence>
<feature type="domain" description="Sigma-54 factor interaction" evidence="16">
    <location>
        <begin position="171"/>
        <end position="400"/>
    </location>
</feature>
<evidence type="ECO:0000256" key="14">
    <source>
        <dbReference type="ARBA" id="ARBA00029881"/>
    </source>
</evidence>
<evidence type="ECO:0000256" key="10">
    <source>
        <dbReference type="ARBA" id="ARBA00023125"/>
    </source>
</evidence>
<dbReference type="CDD" id="cd00009">
    <property type="entry name" value="AAA"/>
    <property type="match status" value="1"/>
</dbReference>
<dbReference type="PRINTS" id="PR01590">
    <property type="entry name" value="HTHFIS"/>
</dbReference>
<evidence type="ECO:0000256" key="3">
    <source>
        <dbReference type="ARBA" id="ARBA00022490"/>
    </source>
</evidence>
<dbReference type="GO" id="GO:0005524">
    <property type="term" value="F:ATP binding"/>
    <property type="evidence" value="ECO:0007669"/>
    <property type="project" value="UniProtKB-KW"/>
</dbReference>
<evidence type="ECO:0000256" key="7">
    <source>
        <dbReference type="ARBA" id="ARBA00022840"/>
    </source>
</evidence>
<evidence type="ECO:0000256" key="6">
    <source>
        <dbReference type="ARBA" id="ARBA00022741"/>
    </source>
</evidence>
<name>A0A160TZY4_9ZZZZ</name>
<keyword evidence="13" id="KW-0535">Nitrogen fixation</keyword>
<dbReference type="SMART" id="SM00448">
    <property type="entry name" value="REC"/>
    <property type="match status" value="1"/>
</dbReference>
<evidence type="ECO:0000256" key="11">
    <source>
        <dbReference type="ARBA" id="ARBA00023159"/>
    </source>
</evidence>
<dbReference type="SUPFAM" id="SSF52540">
    <property type="entry name" value="P-loop containing nucleoside triphosphate hydrolases"/>
    <property type="match status" value="1"/>
</dbReference>
<evidence type="ECO:0000259" key="16">
    <source>
        <dbReference type="PROSITE" id="PS50045"/>
    </source>
</evidence>
<dbReference type="Gene3D" id="3.40.50.2300">
    <property type="match status" value="1"/>
</dbReference>
<dbReference type="Gene3D" id="3.40.50.300">
    <property type="entry name" value="P-loop containing nucleotide triphosphate hydrolases"/>
    <property type="match status" value="1"/>
</dbReference>
<dbReference type="GO" id="GO:0005737">
    <property type="term" value="C:cytoplasm"/>
    <property type="evidence" value="ECO:0007669"/>
    <property type="project" value="UniProtKB-SubCell"/>
</dbReference>
<dbReference type="Pfam" id="PF00158">
    <property type="entry name" value="Sigma54_activat"/>
    <property type="match status" value="1"/>
</dbReference>
<dbReference type="Gene3D" id="1.10.10.60">
    <property type="entry name" value="Homeodomain-like"/>
    <property type="match status" value="1"/>
</dbReference>
<dbReference type="InterPro" id="IPR058031">
    <property type="entry name" value="AAA_lid_NorR"/>
</dbReference>
<dbReference type="InterPro" id="IPR001789">
    <property type="entry name" value="Sig_transdc_resp-reg_receiver"/>
</dbReference>
<evidence type="ECO:0000256" key="9">
    <source>
        <dbReference type="ARBA" id="ARBA00023015"/>
    </source>
</evidence>
<evidence type="ECO:0000259" key="17">
    <source>
        <dbReference type="PROSITE" id="PS50110"/>
    </source>
</evidence>
<dbReference type="GO" id="GO:0043565">
    <property type="term" value="F:sequence-specific DNA binding"/>
    <property type="evidence" value="ECO:0007669"/>
    <property type="project" value="InterPro"/>
</dbReference>
<dbReference type="InterPro" id="IPR002078">
    <property type="entry name" value="Sigma_54_int"/>
</dbReference>
<dbReference type="Pfam" id="PF00072">
    <property type="entry name" value="Response_reg"/>
    <property type="match status" value="1"/>
</dbReference>
<dbReference type="PROSITE" id="PS00676">
    <property type="entry name" value="SIGMA54_INTERACT_2"/>
    <property type="match status" value="1"/>
</dbReference>
<protein>
    <recommendedName>
        <fullName evidence="2">DNA-binding transcriptional regulator NtrC</fullName>
    </recommendedName>
    <alternativeName>
        <fullName evidence="14">Nitrogen regulation protein NR(I)</fullName>
    </alternativeName>
    <alternativeName>
        <fullName evidence="15">Nitrogen regulator I</fullName>
    </alternativeName>
</protein>
<dbReference type="InterPro" id="IPR025944">
    <property type="entry name" value="Sigma_54_int_dom_CS"/>
</dbReference>
<proteinExistence type="predicted"/>
<evidence type="ECO:0000256" key="8">
    <source>
        <dbReference type="ARBA" id="ARBA00023012"/>
    </source>
</evidence>
<keyword evidence="7" id="KW-0067">ATP-binding</keyword>